<protein>
    <submittedName>
        <fullName evidence="2">Efflux RND transporter permease subunit</fullName>
    </submittedName>
</protein>
<dbReference type="Gene3D" id="1.20.1640.10">
    <property type="entry name" value="Multidrug efflux transporter AcrB transmembrane domain"/>
    <property type="match status" value="2"/>
</dbReference>
<gene>
    <name evidence="2" type="ORF">KC729_09615</name>
</gene>
<feature type="transmembrane region" description="Helical" evidence="1">
    <location>
        <begin position="273"/>
        <end position="292"/>
    </location>
</feature>
<dbReference type="SUPFAM" id="SSF82693">
    <property type="entry name" value="Multidrug efflux transporter AcrB pore domain, PN1, PN2, PC1 and PC2 subdomains"/>
    <property type="match status" value="2"/>
</dbReference>
<dbReference type="Pfam" id="PF00873">
    <property type="entry name" value="ACR_tran"/>
    <property type="match status" value="1"/>
</dbReference>
<keyword evidence="1" id="KW-0812">Transmembrane</keyword>
<dbReference type="Gene3D" id="3.30.70.1440">
    <property type="entry name" value="Multidrug efflux transporter AcrB pore domain"/>
    <property type="match status" value="1"/>
</dbReference>
<evidence type="ECO:0000256" key="1">
    <source>
        <dbReference type="SAM" id="Phobius"/>
    </source>
</evidence>
<dbReference type="EMBL" id="JAGQHR010000262">
    <property type="protein sequence ID" value="MCA9727927.1"/>
    <property type="molecule type" value="Genomic_DNA"/>
</dbReference>
<keyword evidence="1" id="KW-1133">Transmembrane helix</keyword>
<evidence type="ECO:0000313" key="2">
    <source>
        <dbReference type="EMBL" id="MCA9727927.1"/>
    </source>
</evidence>
<feature type="transmembrane region" description="Helical" evidence="1">
    <location>
        <begin position="437"/>
        <end position="457"/>
    </location>
</feature>
<feature type="transmembrane region" description="Helical" evidence="1">
    <location>
        <begin position="304"/>
        <end position="323"/>
    </location>
</feature>
<feature type="non-terminal residue" evidence="2">
    <location>
        <position position="1"/>
    </location>
</feature>
<dbReference type="InterPro" id="IPR001036">
    <property type="entry name" value="Acrflvin-R"/>
</dbReference>
<dbReference type="InterPro" id="IPR027463">
    <property type="entry name" value="AcrB_DN_DC_subdom"/>
</dbReference>
<keyword evidence="1" id="KW-0472">Membrane</keyword>
<dbReference type="SUPFAM" id="SSF82866">
    <property type="entry name" value="Multidrug efflux transporter AcrB transmembrane domain"/>
    <property type="match status" value="2"/>
</dbReference>
<dbReference type="AlphaFoldDB" id="A0A956M0J4"/>
<dbReference type="Gene3D" id="3.30.70.1320">
    <property type="entry name" value="Multidrug efflux transporter AcrB pore domain like"/>
    <property type="match status" value="1"/>
</dbReference>
<feature type="transmembrane region" description="Helical" evidence="1">
    <location>
        <begin position="811"/>
        <end position="832"/>
    </location>
</feature>
<accession>A0A956M0J4</accession>
<feature type="transmembrane region" description="Helical" evidence="1">
    <location>
        <begin position="785"/>
        <end position="805"/>
    </location>
</feature>
<evidence type="ECO:0000313" key="3">
    <source>
        <dbReference type="Proteomes" id="UP000697710"/>
    </source>
</evidence>
<proteinExistence type="predicted"/>
<feature type="transmembrane region" description="Helical" evidence="1">
    <location>
        <begin position="860"/>
        <end position="887"/>
    </location>
</feature>
<dbReference type="Gene3D" id="3.30.70.1430">
    <property type="entry name" value="Multidrug efflux transporter AcrB pore domain"/>
    <property type="match status" value="2"/>
</dbReference>
<feature type="transmembrane region" description="Helical" evidence="1">
    <location>
        <begin position="344"/>
        <end position="364"/>
    </location>
</feature>
<comment type="caution">
    <text evidence="2">The sequence shown here is derived from an EMBL/GenBank/DDBJ whole genome shotgun (WGS) entry which is preliminary data.</text>
</comment>
<feature type="transmembrane region" description="Helical" evidence="1">
    <location>
        <begin position="246"/>
        <end position="266"/>
    </location>
</feature>
<dbReference type="PANTHER" id="PTHR32063">
    <property type="match status" value="1"/>
</dbReference>
<reference evidence="2" key="2">
    <citation type="journal article" date="2021" name="Microbiome">
        <title>Successional dynamics and alternative stable states in a saline activated sludge microbial community over 9 years.</title>
        <authorList>
            <person name="Wang Y."/>
            <person name="Ye J."/>
            <person name="Ju F."/>
            <person name="Liu L."/>
            <person name="Boyd J.A."/>
            <person name="Deng Y."/>
            <person name="Parks D.H."/>
            <person name="Jiang X."/>
            <person name="Yin X."/>
            <person name="Woodcroft B.J."/>
            <person name="Tyson G.W."/>
            <person name="Hugenholtz P."/>
            <person name="Polz M.F."/>
            <person name="Zhang T."/>
        </authorList>
    </citation>
    <scope>NUCLEOTIDE SEQUENCE</scope>
    <source>
        <strain evidence="2">HKST-UBA01</strain>
    </source>
</reference>
<dbReference type="PANTHER" id="PTHR32063:SF73">
    <property type="entry name" value="RND SUPERFAMILY EFFLUX PUMP PERMEASE COMPONENT 1"/>
    <property type="match status" value="1"/>
</dbReference>
<sequence length="944" mass="105158">GDDGAFVGVEFEFDRKIDVLRMEVKDRMEKVRPQLPSDVRDYQIFTFDSNDIPILVGRISSRGTDLSSSYDLLERRIINPLRRVEGVGRVVVDGIAPKDVTIYLSLDKILAHSVDVGNVFRQLQGNNVDLSVGSVRQGRQKVAVRALGQLRTVEDLENLQVNDAGVTLADISDIVYAEPAPNYYRRINGEAAVAFEIQKASGANIVEVSRRVNKVLDEIREDPGLSGVDVVLFFDQADQIKNSLRGLLSSGLIGSLLAIGILLLFLRNLRATLVVSIAIPFCVIASCTYLFLSGKSLNVLTMMGLMLAVGMLVDNAIVVLEAIHRRNERGQTGKLAARLGAREVAIAVTASTLTSVIVFAPVVFGSGELMVWLGEVGMTISITLVFSLLVCLTIVPLLATRLQKHDTKGEFAFLTRFRERYLRVLEWTAFQHPRRTVFVLVPAVVVLTILVAKITGFKPEPEDDRGFKQDAVSLELEFTDNANVYRVRDYIDRVEPFILSKEDSLGIESLYTYYQSNYAAMRLYFKRDDPTEKDIREMREYLRDHLPVIAGLNYRFGDDQGVGRGAKKVSVTLFGEDSDLLEDMAEEVQRRLSLIKDVHDVKTQSEAGSDEIRVQLDRVVASRYGVNANDVAQILGLTFRGVPLRRMQGRDREIDLGIILEASDRRSVENLSEIPVTYRDERPVRLGQVSHFEFGHAPQQLYREEQKTALTITGSYEGEKFNDVLDEVRATMNSFAMPAGYSWSFGREIQQSQEGQNQMGTNLLLALFCVYLVMAALFESFLHPLVIMTCVPYALLGVVWTLMITRTPMNLFAMIGIVILIGVVVNNGIVLLDHINGLRRRGLSREDAIREGCRDRFRPILMTASTTILGLVPLSIGGAHVAGAYYYPLARAVMGGLAASTILTLVLLPNFYILAENGAQRFRQAVAWGLGRAPLPWRGDVRRA</sequence>
<reference evidence="2" key="1">
    <citation type="submission" date="2020-04" db="EMBL/GenBank/DDBJ databases">
        <authorList>
            <person name="Zhang T."/>
        </authorList>
    </citation>
    <scope>NUCLEOTIDE SEQUENCE</scope>
    <source>
        <strain evidence="2">HKST-UBA01</strain>
    </source>
</reference>
<dbReference type="GO" id="GO:0005886">
    <property type="term" value="C:plasma membrane"/>
    <property type="evidence" value="ECO:0007669"/>
    <property type="project" value="TreeGrafter"/>
</dbReference>
<feature type="transmembrane region" description="Helical" evidence="1">
    <location>
        <begin position="759"/>
        <end position="778"/>
    </location>
</feature>
<name>A0A956M0J4_UNCEI</name>
<dbReference type="Proteomes" id="UP000697710">
    <property type="component" value="Unassembled WGS sequence"/>
</dbReference>
<feature type="transmembrane region" description="Helical" evidence="1">
    <location>
        <begin position="893"/>
        <end position="914"/>
    </location>
</feature>
<organism evidence="2 3">
    <name type="scientific">Eiseniibacteriota bacterium</name>
    <dbReference type="NCBI Taxonomy" id="2212470"/>
    <lineage>
        <taxon>Bacteria</taxon>
        <taxon>Candidatus Eiseniibacteriota</taxon>
    </lineage>
</organism>
<dbReference type="SUPFAM" id="SSF82714">
    <property type="entry name" value="Multidrug efflux transporter AcrB TolC docking domain, DN and DC subdomains"/>
    <property type="match status" value="2"/>
</dbReference>
<dbReference type="Gene3D" id="3.30.2090.10">
    <property type="entry name" value="Multidrug efflux transporter AcrB TolC docking domain, DN and DC subdomains"/>
    <property type="match status" value="2"/>
</dbReference>
<dbReference type="GO" id="GO:0042910">
    <property type="term" value="F:xenobiotic transmembrane transporter activity"/>
    <property type="evidence" value="ECO:0007669"/>
    <property type="project" value="TreeGrafter"/>
</dbReference>
<dbReference type="PRINTS" id="PR00702">
    <property type="entry name" value="ACRIFLAVINRP"/>
</dbReference>
<feature type="transmembrane region" description="Helical" evidence="1">
    <location>
        <begin position="376"/>
        <end position="399"/>
    </location>
</feature>